<feature type="domain" description="Response regulatory" evidence="13">
    <location>
        <begin position="1080"/>
        <end position="1199"/>
    </location>
</feature>
<dbReference type="InterPro" id="IPR036097">
    <property type="entry name" value="HisK_dim/P_sf"/>
</dbReference>
<dbReference type="PROSITE" id="PS50110">
    <property type="entry name" value="RESPONSE_REGULATORY"/>
    <property type="match status" value="2"/>
</dbReference>
<evidence type="ECO:0000256" key="2">
    <source>
        <dbReference type="ARBA" id="ARBA00012438"/>
    </source>
</evidence>
<dbReference type="PROSITE" id="PS50112">
    <property type="entry name" value="PAS"/>
    <property type="match status" value="3"/>
</dbReference>
<dbReference type="InterPro" id="IPR004358">
    <property type="entry name" value="Sig_transdc_His_kin-like_C"/>
</dbReference>
<evidence type="ECO:0000256" key="6">
    <source>
        <dbReference type="ARBA" id="ARBA00022777"/>
    </source>
</evidence>
<dbReference type="Pfam" id="PF00072">
    <property type="entry name" value="Response_reg"/>
    <property type="match status" value="2"/>
</dbReference>
<feature type="domain" description="PAS" evidence="14">
    <location>
        <begin position="533"/>
        <end position="584"/>
    </location>
</feature>
<dbReference type="RefSeq" id="WP_035135630.1">
    <property type="nucleotide sequence ID" value="NZ_JRLV01000020.1"/>
</dbReference>
<comment type="caution">
    <text evidence="16">The sequence shown here is derived from an EMBL/GenBank/DDBJ whole genome shotgun (WGS) entry which is preliminary data.</text>
</comment>
<feature type="domain" description="PAS" evidence="14">
    <location>
        <begin position="281"/>
        <end position="355"/>
    </location>
</feature>
<keyword evidence="4" id="KW-0808">Transferase</keyword>
<dbReference type="InterPro" id="IPR005467">
    <property type="entry name" value="His_kinase_dom"/>
</dbReference>
<dbReference type="SMART" id="SM00091">
    <property type="entry name" value="PAS"/>
    <property type="match status" value="3"/>
</dbReference>
<dbReference type="SUPFAM" id="SSF52172">
    <property type="entry name" value="CheY-like"/>
    <property type="match status" value="2"/>
</dbReference>
<dbReference type="Pfam" id="PF13426">
    <property type="entry name" value="PAS_9"/>
    <property type="match status" value="3"/>
</dbReference>
<dbReference type="GO" id="GO:0000155">
    <property type="term" value="F:phosphorelay sensor kinase activity"/>
    <property type="evidence" value="ECO:0007669"/>
    <property type="project" value="InterPro"/>
</dbReference>
<protein>
    <recommendedName>
        <fullName evidence="10">Sensory/regulatory protein RpfC</fullName>
        <ecNumber evidence="2">2.7.13.3</ecNumber>
    </recommendedName>
</protein>
<dbReference type="PRINTS" id="PR00344">
    <property type="entry name" value="BCTRLSENSOR"/>
</dbReference>
<dbReference type="SMART" id="SM00448">
    <property type="entry name" value="REC"/>
    <property type="match status" value="2"/>
</dbReference>
<dbReference type="CDD" id="cd00130">
    <property type="entry name" value="PAS"/>
    <property type="match status" value="3"/>
</dbReference>
<feature type="modified residue" description="4-aspartylphosphate" evidence="11">
    <location>
        <position position="987"/>
    </location>
</feature>
<feature type="domain" description="PAC" evidence="15">
    <location>
        <begin position="486"/>
        <end position="538"/>
    </location>
</feature>
<dbReference type="Proteomes" id="UP000030129">
    <property type="component" value="Unassembled WGS sequence"/>
</dbReference>
<dbReference type="InterPro" id="IPR036890">
    <property type="entry name" value="HATPase_C_sf"/>
</dbReference>
<dbReference type="PANTHER" id="PTHR45339:SF1">
    <property type="entry name" value="HYBRID SIGNAL TRANSDUCTION HISTIDINE KINASE J"/>
    <property type="match status" value="1"/>
</dbReference>
<dbReference type="InterPro" id="IPR000700">
    <property type="entry name" value="PAS-assoc_C"/>
</dbReference>
<dbReference type="SMART" id="SM00388">
    <property type="entry name" value="HisKA"/>
    <property type="match status" value="1"/>
</dbReference>
<dbReference type="InterPro" id="IPR003594">
    <property type="entry name" value="HATPase_dom"/>
</dbReference>
<evidence type="ECO:0000256" key="3">
    <source>
        <dbReference type="ARBA" id="ARBA00022553"/>
    </source>
</evidence>
<dbReference type="Pfam" id="PF02518">
    <property type="entry name" value="HATPase_c"/>
    <property type="match status" value="1"/>
</dbReference>
<dbReference type="CDD" id="cd16922">
    <property type="entry name" value="HATPase_EvgS-ArcB-TorS-like"/>
    <property type="match status" value="1"/>
</dbReference>
<sequence>MLQSSSALQKEFNDLLLKDLSLFNWLTKESLDGIWFCDLEHPGHFWINDAFWKTIGHSKPEDKDVFDRWSMAIKTLDKNKTLDLIKQCKEKPEKGFNGTFAYNDSDNQEVILHSKGKVIYDENNQPYRLVIKHYKERNLKQEKLLSKVKKLKKLKNIFYATSKVAKIGGWEVDLTNNNIFWTKATRQIHEVNKDYIPEIETAINFYEEGQTRDRIIELFTAAVEKGKSFDAELKIISAKGNPVWIRTMGKPVYENGSVVKIYGAFQDITVRKKQEAIYKEAKERFEKIFDHSSIGMVLVGVNGKIININPATIKMFGFSKTDMPNVIQNYTYKNLIHPDDLKKANEYRQKLVNEEIDHYTLVSRYYKTNGELMLCKVNAAFVKSTDDSESMIISHIEDITSQKKLEDDALEYSLRFKSAFEYSPNGMALVGLDGKWLMVNKSLSSMLGYSKEEFLSLTFQDITYKTDLDADLRLLKETIEGKRDTYSMEKRYIHKDESIVYGLLNVSLIRDEKKEPLYFVSQINDITKRVKAKEELQNSLLELEGLLGATTHVSIIETDLVGNVKKFNKGAENLLGYKAEDVIGTFNVGAIHDAKEIEERGKVLSKQYNQHIEGFNVFVHKPNLGQYDSHEWTYIKKDGSKFPVQLVVTAIRNKYNEITGYVGIATDISQLKEMETSLIREKQKAVAANKSKSEFLANMSHEIRTPLNGVIGFTDLLMKTDLNETQRKYMQMVNTSAHSLLDLINDILDFSKIEAGKLELNQDKTDLVELCSQTVDIIKHEAHEKGLELLLDISPKVKRFIYADSVRLRQILVNLLGNAIKFTEKGEVELKIRNKKIENDEDEMMFEFSIRDTGIGIAPHNLQKIFNAFDQEDSSTTRKYGGTGLGLTISNRLLELMDSRLEVDSELNKGSVFSFKVKFKTEVGESFPERNTELVNNVLIVDDNENNLTILRDMLAFGKVNSVSAINGIKALEILEKENNFDLAIIDFNMPYLNGLELITHIRKKLRITKEQLPIMLLHSSVIDNKSLQLCKDMDVRFEVTKPIRIDQLFEFINHINDDEETTIDEILTTGSNNEDQTINILIAEDNPVNQFLAKTIIQKVLPKANIVVAEDGEKAVKIYRSMPLDLIFMDIQMPVMSGFDATKKIRTLEDNDTHIPIIALTARALKGERERCLDAGMDDYITKPIIFDTIKETIKLHMPTANR</sequence>
<evidence type="ECO:0000256" key="7">
    <source>
        <dbReference type="ARBA" id="ARBA00022840"/>
    </source>
</evidence>
<evidence type="ECO:0000259" key="13">
    <source>
        <dbReference type="PROSITE" id="PS50110"/>
    </source>
</evidence>
<dbReference type="InterPro" id="IPR001610">
    <property type="entry name" value="PAC"/>
</dbReference>
<dbReference type="Gene3D" id="3.30.450.20">
    <property type="entry name" value="PAS domain"/>
    <property type="match status" value="5"/>
</dbReference>
<dbReference type="Pfam" id="PF00512">
    <property type="entry name" value="HisKA"/>
    <property type="match status" value="1"/>
</dbReference>
<dbReference type="InterPro" id="IPR013655">
    <property type="entry name" value="PAS_fold_3"/>
</dbReference>
<dbReference type="InterPro" id="IPR001789">
    <property type="entry name" value="Sig_transdc_resp-reg_receiver"/>
</dbReference>
<dbReference type="InterPro" id="IPR003661">
    <property type="entry name" value="HisK_dim/P_dom"/>
</dbReference>
<keyword evidence="17" id="KW-1185">Reference proteome</keyword>
<reference evidence="16 17" key="1">
    <citation type="submission" date="2013-09" db="EMBL/GenBank/DDBJ databases">
        <authorList>
            <person name="Zeng Z."/>
            <person name="Chen C."/>
        </authorList>
    </citation>
    <scope>NUCLEOTIDE SEQUENCE [LARGE SCALE GENOMIC DNA]</scope>
    <source>
        <strain evidence="16 17">F44-8</strain>
    </source>
</reference>
<feature type="domain" description="PAC" evidence="15">
    <location>
        <begin position="229"/>
        <end position="280"/>
    </location>
</feature>
<keyword evidence="5" id="KW-0547">Nucleotide-binding</keyword>
<dbReference type="PANTHER" id="PTHR45339">
    <property type="entry name" value="HYBRID SIGNAL TRANSDUCTION HISTIDINE KINASE J"/>
    <property type="match status" value="1"/>
</dbReference>
<dbReference type="InterPro" id="IPR035965">
    <property type="entry name" value="PAS-like_dom_sf"/>
</dbReference>
<evidence type="ECO:0000256" key="9">
    <source>
        <dbReference type="ARBA" id="ARBA00064003"/>
    </source>
</evidence>
<dbReference type="CDD" id="cd00082">
    <property type="entry name" value="HisKA"/>
    <property type="match status" value="1"/>
</dbReference>
<feature type="domain" description="Response regulatory" evidence="13">
    <location>
        <begin position="937"/>
        <end position="1057"/>
    </location>
</feature>
<evidence type="ECO:0000256" key="1">
    <source>
        <dbReference type="ARBA" id="ARBA00000085"/>
    </source>
</evidence>
<dbReference type="eggNOG" id="COG2202">
    <property type="taxonomic scope" value="Bacteria"/>
</dbReference>
<accession>A0A0A2LSP5</accession>
<evidence type="ECO:0000313" key="17">
    <source>
        <dbReference type="Proteomes" id="UP000030129"/>
    </source>
</evidence>
<feature type="domain" description="PAS" evidence="14">
    <location>
        <begin position="412"/>
        <end position="482"/>
    </location>
</feature>
<dbReference type="Gene3D" id="1.10.287.130">
    <property type="match status" value="1"/>
</dbReference>
<dbReference type="eggNOG" id="COG5002">
    <property type="taxonomic scope" value="Bacteria"/>
</dbReference>
<dbReference type="SMART" id="SM00086">
    <property type="entry name" value="PAC"/>
    <property type="match status" value="4"/>
</dbReference>
<feature type="modified residue" description="4-aspartylphosphate" evidence="11">
    <location>
        <position position="1131"/>
    </location>
</feature>
<evidence type="ECO:0000256" key="4">
    <source>
        <dbReference type="ARBA" id="ARBA00022679"/>
    </source>
</evidence>
<dbReference type="CDD" id="cd17546">
    <property type="entry name" value="REC_hyHK_CKI1_RcsC-like"/>
    <property type="match status" value="1"/>
</dbReference>
<dbReference type="EC" id="2.7.13.3" evidence="2"/>
<dbReference type="Gene3D" id="3.40.50.2300">
    <property type="match status" value="2"/>
</dbReference>
<dbReference type="PROSITE" id="PS50113">
    <property type="entry name" value="PAC"/>
    <property type="match status" value="3"/>
</dbReference>
<comment type="subunit">
    <text evidence="9">At low DSF concentrations, interacts with RpfF.</text>
</comment>
<feature type="domain" description="PAC" evidence="15">
    <location>
        <begin position="628"/>
        <end position="680"/>
    </location>
</feature>
<evidence type="ECO:0000256" key="10">
    <source>
        <dbReference type="ARBA" id="ARBA00068150"/>
    </source>
</evidence>
<comment type="catalytic activity">
    <reaction evidence="1">
        <text>ATP + protein L-histidine = ADP + protein N-phospho-L-histidine.</text>
        <dbReference type="EC" id="2.7.13.3"/>
    </reaction>
</comment>
<keyword evidence="6" id="KW-0418">Kinase</keyword>
<evidence type="ECO:0000259" key="14">
    <source>
        <dbReference type="PROSITE" id="PS50112"/>
    </source>
</evidence>
<dbReference type="PROSITE" id="PS50109">
    <property type="entry name" value="HIS_KIN"/>
    <property type="match status" value="1"/>
</dbReference>
<keyword evidence="3 11" id="KW-0597">Phosphoprotein</keyword>
<keyword evidence="7" id="KW-0067">ATP-binding</keyword>
<dbReference type="Pfam" id="PF08447">
    <property type="entry name" value="PAS_3"/>
    <property type="match status" value="2"/>
</dbReference>
<dbReference type="SUPFAM" id="SSF55785">
    <property type="entry name" value="PYP-like sensor domain (PAS domain)"/>
    <property type="match status" value="5"/>
</dbReference>
<gene>
    <name evidence="16" type="ORF">Q763_14915</name>
</gene>
<dbReference type="EMBL" id="JRLV01000020">
    <property type="protein sequence ID" value="KGO79165.1"/>
    <property type="molecule type" value="Genomic_DNA"/>
</dbReference>
<dbReference type="Gene3D" id="3.30.565.10">
    <property type="entry name" value="Histidine kinase-like ATPase, C-terminal domain"/>
    <property type="match status" value="1"/>
</dbReference>
<evidence type="ECO:0000259" key="12">
    <source>
        <dbReference type="PROSITE" id="PS50109"/>
    </source>
</evidence>
<dbReference type="STRING" id="1406840.Q763_14915"/>
<dbReference type="SUPFAM" id="SSF55874">
    <property type="entry name" value="ATPase domain of HSP90 chaperone/DNA topoisomerase II/histidine kinase"/>
    <property type="match status" value="1"/>
</dbReference>
<feature type="domain" description="Histidine kinase" evidence="12">
    <location>
        <begin position="698"/>
        <end position="921"/>
    </location>
</feature>
<evidence type="ECO:0000256" key="8">
    <source>
        <dbReference type="ARBA" id="ARBA00023012"/>
    </source>
</evidence>
<evidence type="ECO:0000259" key="15">
    <source>
        <dbReference type="PROSITE" id="PS50113"/>
    </source>
</evidence>
<dbReference type="SMART" id="SM00387">
    <property type="entry name" value="HATPase_c"/>
    <property type="match status" value="1"/>
</dbReference>
<dbReference type="FunFam" id="3.30.565.10:FF:000010">
    <property type="entry name" value="Sensor histidine kinase RcsC"/>
    <property type="match status" value="1"/>
</dbReference>
<dbReference type="SUPFAM" id="SSF47384">
    <property type="entry name" value="Homodimeric domain of signal transducing histidine kinase"/>
    <property type="match status" value="1"/>
</dbReference>
<dbReference type="InterPro" id="IPR011006">
    <property type="entry name" value="CheY-like_superfamily"/>
</dbReference>
<evidence type="ECO:0000256" key="11">
    <source>
        <dbReference type="PROSITE-ProRule" id="PRU00169"/>
    </source>
</evidence>
<evidence type="ECO:0000313" key="16">
    <source>
        <dbReference type="EMBL" id="KGO79165.1"/>
    </source>
</evidence>
<dbReference type="NCBIfam" id="TIGR00229">
    <property type="entry name" value="sensory_box"/>
    <property type="match status" value="3"/>
</dbReference>
<evidence type="ECO:0000256" key="5">
    <source>
        <dbReference type="ARBA" id="ARBA00022741"/>
    </source>
</evidence>
<name>A0A0A2LSP5_9FLAO</name>
<keyword evidence="8" id="KW-0902">Two-component regulatory system</keyword>
<proteinExistence type="predicted"/>
<dbReference type="AlphaFoldDB" id="A0A0A2LSP5"/>
<dbReference type="InterPro" id="IPR000014">
    <property type="entry name" value="PAS"/>
</dbReference>
<dbReference type="eggNOG" id="COG0642">
    <property type="taxonomic scope" value="Bacteria"/>
</dbReference>
<dbReference type="GO" id="GO:0005524">
    <property type="term" value="F:ATP binding"/>
    <property type="evidence" value="ECO:0007669"/>
    <property type="project" value="UniProtKB-KW"/>
</dbReference>
<organism evidence="16 17">
    <name type="scientific">Flavobacterium beibuense F44-8</name>
    <dbReference type="NCBI Taxonomy" id="1406840"/>
    <lineage>
        <taxon>Bacteria</taxon>
        <taxon>Pseudomonadati</taxon>
        <taxon>Bacteroidota</taxon>
        <taxon>Flavobacteriia</taxon>
        <taxon>Flavobacteriales</taxon>
        <taxon>Flavobacteriaceae</taxon>
        <taxon>Flavobacterium</taxon>
    </lineage>
</organism>
<dbReference type="FunFam" id="1.10.287.130:FF:000002">
    <property type="entry name" value="Two-component osmosensing histidine kinase"/>
    <property type="match status" value="1"/>
</dbReference>